<keyword evidence="1" id="KW-1133">Transmembrane helix</keyword>
<dbReference type="AlphaFoldDB" id="A0A2S5T302"/>
<reference evidence="2 4" key="1">
    <citation type="submission" date="2018-02" db="EMBL/GenBank/DDBJ databases">
        <title>Reclassifiation of [Polyangium] brachysporum DSM 7029 as Guopingzhaonella breviflexa gen. nov., sp. nov., a member of the family Comamonadaceae.</title>
        <authorList>
            <person name="Tang B."/>
        </authorList>
    </citation>
    <scope>NUCLEOTIDE SEQUENCE [LARGE SCALE GENOMIC DNA]</scope>
    <source>
        <strain evidence="2 4">DSM 15344</strain>
    </source>
</reference>
<evidence type="ECO:0000256" key="1">
    <source>
        <dbReference type="SAM" id="Phobius"/>
    </source>
</evidence>
<evidence type="ECO:0000313" key="3">
    <source>
        <dbReference type="EMBL" id="TCP04101.1"/>
    </source>
</evidence>
<dbReference type="OrthoDB" id="8703931at2"/>
<dbReference type="RefSeq" id="WP_104358096.1">
    <property type="nucleotide sequence ID" value="NZ_CALFFA010000048.1"/>
</dbReference>
<dbReference type="EMBL" id="PSNY01000013">
    <property type="protein sequence ID" value="PPE69363.1"/>
    <property type="molecule type" value="Genomic_DNA"/>
</dbReference>
<organism evidence="2 4">
    <name type="scientific">Caldimonas thermodepolymerans</name>
    <dbReference type="NCBI Taxonomy" id="215580"/>
    <lineage>
        <taxon>Bacteria</taxon>
        <taxon>Pseudomonadati</taxon>
        <taxon>Pseudomonadota</taxon>
        <taxon>Betaproteobacteria</taxon>
        <taxon>Burkholderiales</taxon>
        <taxon>Sphaerotilaceae</taxon>
        <taxon>Caldimonas</taxon>
    </lineage>
</organism>
<gene>
    <name evidence="2" type="ORF">C1702_12775</name>
    <name evidence="3" type="ORF">EV676_1112</name>
</gene>
<feature type="transmembrane region" description="Helical" evidence="1">
    <location>
        <begin position="30"/>
        <end position="49"/>
    </location>
</feature>
<keyword evidence="1" id="KW-0812">Transmembrane</keyword>
<feature type="transmembrane region" description="Helical" evidence="1">
    <location>
        <begin position="112"/>
        <end position="131"/>
    </location>
</feature>
<comment type="caution">
    <text evidence="2">The sequence shown here is derived from an EMBL/GenBank/DDBJ whole genome shotgun (WGS) entry which is preliminary data.</text>
</comment>
<accession>A0A2S5T302</accession>
<dbReference type="EMBL" id="SLXF01000011">
    <property type="protein sequence ID" value="TCP04101.1"/>
    <property type="molecule type" value="Genomic_DNA"/>
</dbReference>
<keyword evidence="4" id="KW-1185">Reference proteome</keyword>
<protein>
    <recommendedName>
        <fullName evidence="6">PH (Pleckstrin Homology) domain-containing protein</fullName>
    </recommendedName>
</protein>
<evidence type="ECO:0000313" key="5">
    <source>
        <dbReference type="Proteomes" id="UP000294772"/>
    </source>
</evidence>
<keyword evidence="1" id="KW-0472">Membrane</keyword>
<dbReference type="Proteomes" id="UP000294772">
    <property type="component" value="Unassembled WGS sequence"/>
</dbReference>
<dbReference type="Proteomes" id="UP000239406">
    <property type="component" value="Unassembled WGS sequence"/>
</dbReference>
<name>A0A2S5T302_9BURK</name>
<reference evidence="3 5" key="2">
    <citation type="submission" date="2019-03" db="EMBL/GenBank/DDBJ databases">
        <title>Genomic Encyclopedia of Type Strains, Phase IV (KMG-IV): sequencing the most valuable type-strain genomes for metagenomic binning, comparative biology and taxonomic classification.</title>
        <authorList>
            <person name="Goeker M."/>
        </authorList>
    </citation>
    <scope>NUCLEOTIDE SEQUENCE [LARGE SCALE GENOMIC DNA]</scope>
    <source>
        <strain evidence="3 5">DSM 15264</strain>
    </source>
</reference>
<evidence type="ECO:0000313" key="2">
    <source>
        <dbReference type="EMBL" id="PPE69363.1"/>
    </source>
</evidence>
<feature type="transmembrane region" description="Helical" evidence="1">
    <location>
        <begin position="61"/>
        <end position="83"/>
    </location>
</feature>
<sequence length="175" mass="19093">MAVSDASNAASLQAAFAQQGLNLPVSGPSFGWTIRLLAGAFLGWVALAMAQPPVRAGYASLSLGMQLLMIGCVLVLLVGYWYFFTGRTVLTEEGISQNWAWRKQMRWDEVKAARFLGLPFLTWLIPPRLLLVSHAGRRILFNGGNAELHRAFAQATVALQSMRHGLPVPVKGSSR</sequence>
<proteinExistence type="predicted"/>
<evidence type="ECO:0000313" key="4">
    <source>
        <dbReference type="Proteomes" id="UP000239406"/>
    </source>
</evidence>
<evidence type="ECO:0008006" key="6">
    <source>
        <dbReference type="Google" id="ProtNLM"/>
    </source>
</evidence>